<protein>
    <submittedName>
        <fullName evidence="1">Uncharacterized protein</fullName>
    </submittedName>
</protein>
<evidence type="ECO:0000313" key="1">
    <source>
        <dbReference type="EMBL" id="QHU33584.1"/>
    </source>
</evidence>
<dbReference type="EMBL" id="MN740559">
    <property type="protein sequence ID" value="QHU33584.1"/>
    <property type="molecule type" value="Genomic_DNA"/>
</dbReference>
<dbReference type="AlphaFoldDB" id="A0A6C0LVJ6"/>
<reference evidence="1" key="1">
    <citation type="journal article" date="2020" name="Nature">
        <title>Giant virus diversity and host interactions through global metagenomics.</title>
        <authorList>
            <person name="Schulz F."/>
            <person name="Roux S."/>
            <person name="Paez-Espino D."/>
            <person name="Jungbluth S."/>
            <person name="Walsh D.A."/>
            <person name="Denef V.J."/>
            <person name="McMahon K.D."/>
            <person name="Konstantinidis K.T."/>
            <person name="Eloe-Fadrosh E.A."/>
            <person name="Kyrpides N.C."/>
            <person name="Woyke T."/>
        </authorList>
    </citation>
    <scope>NUCLEOTIDE SEQUENCE</scope>
    <source>
        <strain evidence="1">GVMAG-S-1016704-121</strain>
    </source>
</reference>
<organism evidence="1">
    <name type="scientific">viral metagenome</name>
    <dbReference type="NCBI Taxonomy" id="1070528"/>
    <lineage>
        <taxon>unclassified sequences</taxon>
        <taxon>metagenomes</taxon>
        <taxon>organismal metagenomes</taxon>
    </lineage>
</organism>
<accession>A0A6C0LVJ6</accession>
<proteinExistence type="predicted"/>
<sequence length="215" mass="25587">MKLHKWLKYSLTKELVDYIKTGKLPEWIERAPSTSKWKDRCDKLEGVLYDIARTVDYKLSERYQTFIKLANSSSEEYHIYVINKACPVIEDVSTYAHRLKKTLFDRHSYIRKEYKSHQDEILEALEDGSHRYKAASEILNEETMYIETKLQQEVAEYIKKFEQYSTNKLVPLISSIELLPLITIPRNYHKTFEEYIKSKRSYTDATVIKTIKNQL</sequence>
<name>A0A6C0LVJ6_9ZZZZ</name>